<dbReference type="EMBL" id="MNUE01000051">
    <property type="protein sequence ID" value="OJD31161.1"/>
    <property type="molecule type" value="Genomic_DNA"/>
</dbReference>
<keyword evidence="6" id="KW-0813">Transport</keyword>
<keyword evidence="7" id="KW-0963">Cytoplasm</keyword>
<comment type="subcellular location">
    <subcellularLocation>
        <location evidence="3">Cytoplasm</location>
    </subcellularLocation>
    <subcellularLocation>
        <location evidence="2">Membrane</location>
        <topology evidence="2">Peripheral membrane protein</topology>
        <orientation evidence="2">Cytoplasmic side</orientation>
    </subcellularLocation>
</comment>
<name>A0A1J9QRW1_9PEZI</name>
<evidence type="ECO:0000256" key="4">
    <source>
        <dbReference type="ARBA" id="ARBA00010883"/>
    </source>
</evidence>
<evidence type="ECO:0000256" key="6">
    <source>
        <dbReference type="ARBA" id="ARBA00022448"/>
    </source>
</evidence>
<dbReference type="AlphaFoldDB" id="A0A1J9QRW1"/>
<dbReference type="Proteomes" id="UP000183809">
    <property type="component" value="Unassembled WGS sequence"/>
</dbReference>
<feature type="region of interest" description="Disordered" evidence="11">
    <location>
        <begin position="1"/>
        <end position="51"/>
    </location>
</feature>
<dbReference type="Gene3D" id="3.30.1520.10">
    <property type="entry name" value="Phox-like domain"/>
    <property type="match status" value="1"/>
</dbReference>
<dbReference type="PANTHER" id="PTHR47554:SF1">
    <property type="entry name" value="SORTING NEXIN MVP1"/>
    <property type="match status" value="1"/>
</dbReference>
<evidence type="ECO:0000256" key="8">
    <source>
        <dbReference type="ARBA" id="ARBA00022927"/>
    </source>
</evidence>
<evidence type="ECO:0000256" key="1">
    <source>
        <dbReference type="ARBA" id="ARBA00002474"/>
    </source>
</evidence>
<feature type="compositionally biased region" description="Low complexity" evidence="11">
    <location>
        <begin position="325"/>
        <end position="334"/>
    </location>
</feature>
<evidence type="ECO:0000313" key="14">
    <source>
        <dbReference type="Proteomes" id="UP000183809"/>
    </source>
</evidence>
<feature type="compositionally biased region" description="Gly residues" evidence="11">
    <location>
        <begin position="335"/>
        <end position="347"/>
    </location>
</feature>
<sequence length="752" mass="82730">MSLFGTSPDDLPQPKQSTLFEDEPGSGGRNSSSLFGDDLDDSGSPWSYPAPKKSARANIVKTLLPAAEVPESYIDTYDALLADGDRFGGGVSLGGVRKLLSQSNLGPDVQSRILDIVVPNGQEPESGVGRGEFNVLLALIGLALEGEDITLDGVDERRNSKYPSYLREVTCATTACVAYTTTTTTKDLPEPSLGISNATKNEEPKEQPDPVVETPTTAPKPVQPVTPKTQSTPTMRKTSFGLDADPWNSPEQHKGHNHAAIEDSPQPNGNRASFYSNGNGFPRTTSSFTTAADQSQDTGNGDTLGKNQPSGGDSTGWGGFGDAAGNGFSNPGLPNAGGLGEGFGAPPGEGDNNDPTGLGRSLGGGLAANNGADEIVTVTAIAEKEGIFLFQHRNYQVCSVRRNSKVVRRYSDFVWLLDCLHKRYPFRQLPLLPPKRVAINGNYLAADASFIEKRRRGLARFSNALVRHPVLSQEQLVIMFLTVPTELAVWRKQATISVQEEFVGRTLPPGLEDSLPPTLQDMFDTVRSGVRRSAEMYINLCQLMERLCKRNEGMAADYMRFGLALQSLTEASKDTYFVDTNDVPLLNEGLNSTSKHLQSSQSLLEDEARGWDEGVLEDLKRQRDCLVSMRDLFDRRDRLDRDNIPQLERRIHNNENKLQGIRDRPEHLVKPGEKEKVEGAIQRDKQSIVDQHARSVFIKECIRDEILNFQQSMYHVSKLHQDWSQERVKYAELQADNWRALSEEVEGMPLGD</sequence>
<dbReference type="InterPro" id="IPR045734">
    <property type="entry name" value="Snx8_BAR_dom"/>
</dbReference>
<feature type="compositionally biased region" description="Gly residues" evidence="11">
    <location>
        <begin position="313"/>
        <end position="324"/>
    </location>
</feature>
<feature type="domain" description="PX" evidence="12">
    <location>
        <begin position="373"/>
        <end position="487"/>
    </location>
</feature>
<evidence type="ECO:0000259" key="12">
    <source>
        <dbReference type="PROSITE" id="PS50195"/>
    </source>
</evidence>
<protein>
    <recommendedName>
        <fullName evidence="5">Sorting nexin MVP1</fullName>
    </recommendedName>
    <alternativeName>
        <fullName evidence="10">Sorting nexin mvp1</fullName>
    </alternativeName>
</protein>
<comment type="similarity">
    <text evidence="4">Belongs to the sorting nexin family.</text>
</comment>
<dbReference type="Pfam" id="PF19566">
    <property type="entry name" value="Snx8_BAR_dom"/>
    <property type="match status" value="1"/>
</dbReference>
<keyword evidence="8" id="KW-0653">Protein transport</keyword>
<dbReference type="CDD" id="cd07597">
    <property type="entry name" value="BAR_SNX8"/>
    <property type="match status" value="1"/>
</dbReference>
<dbReference type="InterPro" id="IPR028662">
    <property type="entry name" value="SNX8/Mvp1"/>
</dbReference>
<evidence type="ECO:0000256" key="7">
    <source>
        <dbReference type="ARBA" id="ARBA00022490"/>
    </source>
</evidence>
<dbReference type="GO" id="GO:0042147">
    <property type="term" value="P:retrograde transport, endosome to Golgi"/>
    <property type="evidence" value="ECO:0007669"/>
    <property type="project" value="InterPro"/>
</dbReference>
<reference evidence="13 14" key="1">
    <citation type="submission" date="2016-10" db="EMBL/GenBank/DDBJ databases">
        <title>Proteomics and genomics reveal pathogen-plant mechanisms compatible with a hemibiotrophic lifestyle of Diplodia corticola.</title>
        <authorList>
            <person name="Fernandes I."/>
            <person name="De Jonge R."/>
            <person name="Van De Peer Y."/>
            <person name="Devreese B."/>
            <person name="Alves A."/>
            <person name="Esteves A.C."/>
        </authorList>
    </citation>
    <scope>NUCLEOTIDE SEQUENCE [LARGE SCALE GENOMIC DNA]</scope>
    <source>
        <strain evidence="13 14">CBS 112549</strain>
    </source>
</reference>
<dbReference type="GO" id="GO:0005829">
    <property type="term" value="C:cytosol"/>
    <property type="evidence" value="ECO:0007669"/>
    <property type="project" value="GOC"/>
</dbReference>
<feature type="region of interest" description="Disordered" evidence="11">
    <location>
        <begin position="185"/>
        <end position="362"/>
    </location>
</feature>
<gene>
    <name evidence="13" type="ORF">BKCO1_5100063</name>
</gene>
<dbReference type="InterPro" id="IPR035704">
    <property type="entry name" value="SNX8/Mvp1_PX"/>
</dbReference>
<dbReference type="InterPro" id="IPR001683">
    <property type="entry name" value="PX_dom"/>
</dbReference>
<dbReference type="InterPro" id="IPR027267">
    <property type="entry name" value="AH/BAR_dom_sf"/>
</dbReference>
<dbReference type="Gene3D" id="1.20.1270.60">
    <property type="entry name" value="Arfaptin homology (AH) domain/BAR domain"/>
    <property type="match status" value="1"/>
</dbReference>
<dbReference type="PROSITE" id="PS50195">
    <property type="entry name" value="PX"/>
    <property type="match status" value="1"/>
</dbReference>
<feature type="compositionally biased region" description="Polar residues" evidence="11">
    <location>
        <begin position="226"/>
        <end position="237"/>
    </location>
</feature>
<evidence type="ECO:0000256" key="11">
    <source>
        <dbReference type="SAM" id="MobiDB-lite"/>
    </source>
</evidence>
<evidence type="ECO:0000256" key="5">
    <source>
        <dbReference type="ARBA" id="ARBA00014268"/>
    </source>
</evidence>
<proteinExistence type="inferred from homology"/>
<comment type="function">
    <text evidence="1">Required for vacuolar protein sorting.</text>
</comment>
<dbReference type="GO" id="GO:0005768">
    <property type="term" value="C:endosome"/>
    <property type="evidence" value="ECO:0007669"/>
    <property type="project" value="TreeGrafter"/>
</dbReference>
<dbReference type="FunFam" id="1.20.1270.60:FF:000072">
    <property type="entry name" value="Sorting nexin MVP1"/>
    <property type="match status" value="1"/>
</dbReference>
<evidence type="ECO:0000256" key="10">
    <source>
        <dbReference type="ARBA" id="ARBA00072009"/>
    </source>
</evidence>
<dbReference type="GO" id="GO:0006623">
    <property type="term" value="P:protein targeting to vacuole"/>
    <property type="evidence" value="ECO:0007669"/>
    <property type="project" value="TreeGrafter"/>
</dbReference>
<evidence type="ECO:0000256" key="9">
    <source>
        <dbReference type="ARBA" id="ARBA00023136"/>
    </source>
</evidence>
<dbReference type="InterPro" id="IPR036871">
    <property type="entry name" value="PX_dom_sf"/>
</dbReference>
<keyword evidence="14" id="KW-1185">Reference proteome</keyword>
<dbReference type="FunFam" id="3.30.1520.10:FF:000037">
    <property type="entry name" value="Sorting nexin mvp-1"/>
    <property type="match status" value="1"/>
</dbReference>
<dbReference type="GeneID" id="31017246"/>
<dbReference type="STRING" id="236234.A0A1J9QRW1"/>
<dbReference type="GO" id="GO:0016020">
    <property type="term" value="C:membrane"/>
    <property type="evidence" value="ECO:0007669"/>
    <property type="project" value="UniProtKB-SubCell"/>
</dbReference>
<dbReference type="OrthoDB" id="10064318at2759"/>
<evidence type="ECO:0000256" key="2">
    <source>
        <dbReference type="ARBA" id="ARBA00004287"/>
    </source>
</evidence>
<comment type="caution">
    <text evidence="13">The sequence shown here is derived from an EMBL/GenBank/DDBJ whole genome shotgun (WGS) entry which is preliminary data.</text>
</comment>
<dbReference type="CDD" id="cd06866">
    <property type="entry name" value="PX_SNX8_Mvp1p_like"/>
    <property type="match status" value="1"/>
</dbReference>
<dbReference type="GO" id="GO:0032266">
    <property type="term" value="F:phosphatidylinositol-3-phosphate binding"/>
    <property type="evidence" value="ECO:0007669"/>
    <property type="project" value="TreeGrafter"/>
</dbReference>
<feature type="compositionally biased region" description="Polar residues" evidence="11">
    <location>
        <begin position="265"/>
        <end position="309"/>
    </location>
</feature>
<dbReference type="PANTHER" id="PTHR47554">
    <property type="entry name" value="SORTING NEXIN MVP1"/>
    <property type="match status" value="1"/>
</dbReference>
<dbReference type="SUPFAM" id="SSF64268">
    <property type="entry name" value="PX domain"/>
    <property type="match status" value="1"/>
</dbReference>
<dbReference type="RefSeq" id="XP_020127421.1">
    <property type="nucleotide sequence ID" value="XM_020276985.1"/>
</dbReference>
<organism evidence="13 14">
    <name type="scientific">Diplodia corticola</name>
    <dbReference type="NCBI Taxonomy" id="236234"/>
    <lineage>
        <taxon>Eukaryota</taxon>
        <taxon>Fungi</taxon>
        <taxon>Dikarya</taxon>
        <taxon>Ascomycota</taxon>
        <taxon>Pezizomycotina</taxon>
        <taxon>Dothideomycetes</taxon>
        <taxon>Dothideomycetes incertae sedis</taxon>
        <taxon>Botryosphaeriales</taxon>
        <taxon>Botryosphaeriaceae</taxon>
        <taxon>Diplodia</taxon>
    </lineage>
</organism>
<dbReference type="Pfam" id="PF00787">
    <property type="entry name" value="PX"/>
    <property type="match status" value="1"/>
</dbReference>
<dbReference type="SMART" id="SM00312">
    <property type="entry name" value="PX"/>
    <property type="match status" value="1"/>
</dbReference>
<accession>A0A1J9QRW1</accession>
<evidence type="ECO:0000256" key="3">
    <source>
        <dbReference type="ARBA" id="ARBA00004496"/>
    </source>
</evidence>
<keyword evidence="9" id="KW-0472">Membrane</keyword>
<evidence type="ECO:0000313" key="13">
    <source>
        <dbReference type="EMBL" id="OJD31161.1"/>
    </source>
</evidence>